<proteinExistence type="predicted"/>
<accession>A0ABT4LJB3</accession>
<sequence>MIIRLNIALVLLLMVSSCSSVAGFTHIRTAEYAAYMPGDALLAANNSPIKIVVLPQASSGGDTDQQVAASAAAIVAGLEQYGPRWFVARYSAAPDFVANEDYELRWVLNAPENKNEDRLCDQDYAREITLAEQHTGVVIAAFCRGNTRLSSIRARIWEKPDSEKFRETVGLMGRYLMPVRNPNRIENCRNLEDCL</sequence>
<name>A0ABT4LJB3_9PROT</name>
<dbReference type="Proteomes" id="UP001069802">
    <property type="component" value="Unassembled WGS sequence"/>
</dbReference>
<evidence type="ECO:0000313" key="2">
    <source>
        <dbReference type="EMBL" id="MCZ4281162.1"/>
    </source>
</evidence>
<protein>
    <recommendedName>
        <fullName evidence="4">Lipoprotein</fullName>
    </recommendedName>
</protein>
<keyword evidence="3" id="KW-1185">Reference proteome</keyword>
<feature type="signal peptide" evidence="1">
    <location>
        <begin position="1"/>
        <end position="22"/>
    </location>
</feature>
<evidence type="ECO:0008006" key="4">
    <source>
        <dbReference type="Google" id="ProtNLM"/>
    </source>
</evidence>
<comment type="caution">
    <text evidence="2">The sequence shown here is derived from an EMBL/GenBank/DDBJ whole genome shotgun (WGS) entry which is preliminary data.</text>
</comment>
<keyword evidence="1" id="KW-0732">Signal</keyword>
<gene>
    <name evidence="2" type="ORF">O4H49_10265</name>
</gene>
<dbReference type="PROSITE" id="PS51257">
    <property type="entry name" value="PROKAR_LIPOPROTEIN"/>
    <property type="match status" value="1"/>
</dbReference>
<reference evidence="2" key="1">
    <citation type="submission" date="2022-12" db="EMBL/GenBank/DDBJ databases">
        <title>Bacterial isolates from different developmental stages of Nematostella vectensis.</title>
        <authorList>
            <person name="Fraune S."/>
        </authorList>
    </citation>
    <scope>NUCLEOTIDE SEQUENCE</scope>
    <source>
        <strain evidence="2">G21630-S1</strain>
    </source>
</reference>
<feature type="chain" id="PRO_5045249756" description="Lipoprotein" evidence="1">
    <location>
        <begin position="23"/>
        <end position="195"/>
    </location>
</feature>
<evidence type="ECO:0000256" key="1">
    <source>
        <dbReference type="SAM" id="SignalP"/>
    </source>
</evidence>
<organism evidence="2 3">
    <name type="scientific">Kiloniella laminariae</name>
    <dbReference type="NCBI Taxonomy" id="454162"/>
    <lineage>
        <taxon>Bacteria</taxon>
        <taxon>Pseudomonadati</taxon>
        <taxon>Pseudomonadota</taxon>
        <taxon>Alphaproteobacteria</taxon>
        <taxon>Rhodospirillales</taxon>
        <taxon>Kiloniellaceae</taxon>
        <taxon>Kiloniella</taxon>
    </lineage>
</organism>
<dbReference type="RefSeq" id="WP_269423340.1">
    <property type="nucleotide sequence ID" value="NZ_JAPWGY010000003.1"/>
</dbReference>
<evidence type="ECO:0000313" key="3">
    <source>
        <dbReference type="Proteomes" id="UP001069802"/>
    </source>
</evidence>
<dbReference type="EMBL" id="JAPWGY010000003">
    <property type="protein sequence ID" value="MCZ4281162.1"/>
    <property type="molecule type" value="Genomic_DNA"/>
</dbReference>